<dbReference type="OrthoDB" id="4336585at2"/>
<dbReference type="PROSITE" id="PS50943">
    <property type="entry name" value="HTH_CROC1"/>
    <property type="match status" value="1"/>
</dbReference>
<evidence type="ECO:0000313" key="3">
    <source>
        <dbReference type="Proteomes" id="UP000249304"/>
    </source>
</evidence>
<dbReference type="EMBL" id="POUD01000047">
    <property type="protein sequence ID" value="PZG18798.1"/>
    <property type="molecule type" value="Genomic_DNA"/>
</dbReference>
<dbReference type="Pfam" id="PF13560">
    <property type="entry name" value="HTH_31"/>
    <property type="match status" value="1"/>
</dbReference>
<gene>
    <name evidence="2" type="ORF">C1J01_13945</name>
</gene>
<dbReference type="RefSeq" id="WP_111179384.1">
    <property type="nucleotide sequence ID" value="NZ_POUD01000047.1"/>
</dbReference>
<reference evidence="2 3" key="1">
    <citation type="submission" date="2018-01" db="EMBL/GenBank/DDBJ databases">
        <title>Draft genome sequence of Nonomuraea sp. KC333.</title>
        <authorList>
            <person name="Sahin N."/>
            <person name="Saygin H."/>
            <person name="Ay H."/>
        </authorList>
    </citation>
    <scope>NUCLEOTIDE SEQUENCE [LARGE SCALE GENOMIC DNA]</scope>
    <source>
        <strain evidence="2 3">KC333</strain>
    </source>
</reference>
<accession>A0A2W2F1R2</accession>
<dbReference type="PANTHER" id="PTHR35010">
    <property type="entry name" value="BLL4672 PROTEIN-RELATED"/>
    <property type="match status" value="1"/>
</dbReference>
<dbReference type="PANTHER" id="PTHR35010:SF2">
    <property type="entry name" value="BLL4672 PROTEIN"/>
    <property type="match status" value="1"/>
</dbReference>
<dbReference type="AlphaFoldDB" id="A0A2W2F1R2"/>
<feature type="domain" description="HTH cro/C1-type" evidence="1">
    <location>
        <begin position="34"/>
        <end position="81"/>
    </location>
</feature>
<sequence>MDYQELSDFLRKRREALQPEDVGLPRGRRRRTPGLRREEVAALAVMSPDYYSRLEGGRGPQPSEAMLTAIARALHLTLEERDHLFVLAGHGIPARSTRTDHINPGLLRILERLEDTPAMVMNRLTETLMQTRAHMAFDGDHSRYTGQERSAIYRWFAGEEEKARYHPSAWDLHSRTLASMLRSVHAVDGPASRAGALVRTLLNTSEEFRRLWDEHEVGIAHTGVKRFRHPVVGELELHCQILHDSDQQQTLLVFTASPGSESHDKLRLLSVIGSQQLSGDTSAPVHGVPTL</sequence>
<dbReference type="InterPro" id="IPR001387">
    <property type="entry name" value="Cro/C1-type_HTH"/>
</dbReference>
<dbReference type="InterPro" id="IPR041413">
    <property type="entry name" value="MLTR_LBD"/>
</dbReference>
<dbReference type="Gene3D" id="1.10.260.40">
    <property type="entry name" value="lambda repressor-like DNA-binding domains"/>
    <property type="match status" value="1"/>
</dbReference>
<dbReference type="Proteomes" id="UP000249304">
    <property type="component" value="Unassembled WGS sequence"/>
</dbReference>
<name>A0A2W2F1R2_9ACTN</name>
<dbReference type="CDD" id="cd00093">
    <property type="entry name" value="HTH_XRE"/>
    <property type="match status" value="1"/>
</dbReference>
<dbReference type="Gene3D" id="3.30.450.180">
    <property type="match status" value="1"/>
</dbReference>
<dbReference type="SMART" id="SM00530">
    <property type="entry name" value="HTH_XRE"/>
    <property type="match status" value="1"/>
</dbReference>
<protein>
    <submittedName>
        <fullName evidence="2">Transcriptional regulator</fullName>
    </submittedName>
</protein>
<dbReference type="InterPro" id="IPR010982">
    <property type="entry name" value="Lambda_DNA-bd_dom_sf"/>
</dbReference>
<keyword evidence="3" id="KW-1185">Reference proteome</keyword>
<evidence type="ECO:0000313" key="2">
    <source>
        <dbReference type="EMBL" id="PZG18798.1"/>
    </source>
</evidence>
<evidence type="ECO:0000259" key="1">
    <source>
        <dbReference type="PROSITE" id="PS50943"/>
    </source>
</evidence>
<comment type="caution">
    <text evidence="2">The sequence shown here is derived from an EMBL/GenBank/DDBJ whole genome shotgun (WGS) entry which is preliminary data.</text>
</comment>
<dbReference type="SUPFAM" id="SSF47413">
    <property type="entry name" value="lambda repressor-like DNA-binding domains"/>
    <property type="match status" value="1"/>
</dbReference>
<organism evidence="2 3">
    <name type="scientific">Nonomuraea aridisoli</name>
    <dbReference type="NCBI Taxonomy" id="2070368"/>
    <lineage>
        <taxon>Bacteria</taxon>
        <taxon>Bacillati</taxon>
        <taxon>Actinomycetota</taxon>
        <taxon>Actinomycetes</taxon>
        <taxon>Streptosporangiales</taxon>
        <taxon>Streptosporangiaceae</taxon>
        <taxon>Nonomuraea</taxon>
    </lineage>
</organism>
<dbReference type="Pfam" id="PF17765">
    <property type="entry name" value="MLTR_LBD"/>
    <property type="match status" value="1"/>
</dbReference>
<proteinExistence type="predicted"/>
<dbReference type="GO" id="GO:0003677">
    <property type="term" value="F:DNA binding"/>
    <property type="evidence" value="ECO:0007669"/>
    <property type="project" value="InterPro"/>
</dbReference>